<dbReference type="RefSeq" id="WP_344516692.1">
    <property type="nucleotide sequence ID" value="NZ_BAAATU010000041.1"/>
</dbReference>
<organism evidence="2 3">
    <name type="scientific">Streptomyces pulveraceus</name>
    <dbReference type="NCBI Taxonomy" id="68258"/>
    <lineage>
        <taxon>Bacteria</taxon>
        <taxon>Bacillati</taxon>
        <taxon>Actinomycetota</taxon>
        <taxon>Actinomycetes</taxon>
        <taxon>Kitasatosporales</taxon>
        <taxon>Streptomycetaceae</taxon>
        <taxon>Streptomyces</taxon>
    </lineage>
</organism>
<accession>A0ABW1GTQ1</accession>
<keyword evidence="3" id="KW-1185">Reference proteome</keyword>
<proteinExistence type="predicted"/>
<dbReference type="EMBL" id="JBHSPU010000032">
    <property type="protein sequence ID" value="MFC5918080.1"/>
    <property type="molecule type" value="Genomic_DNA"/>
</dbReference>
<evidence type="ECO:0000313" key="2">
    <source>
        <dbReference type="EMBL" id="MFC5918080.1"/>
    </source>
</evidence>
<dbReference type="Proteomes" id="UP001596200">
    <property type="component" value="Unassembled WGS sequence"/>
</dbReference>
<name>A0ABW1GTQ1_9ACTN</name>
<comment type="caution">
    <text evidence="2">The sequence shown here is derived from an EMBL/GenBank/DDBJ whole genome shotgun (WGS) entry which is preliminary data.</text>
</comment>
<evidence type="ECO:0000256" key="1">
    <source>
        <dbReference type="SAM" id="SignalP"/>
    </source>
</evidence>
<evidence type="ECO:0008006" key="4">
    <source>
        <dbReference type="Google" id="ProtNLM"/>
    </source>
</evidence>
<reference evidence="3" key="1">
    <citation type="journal article" date="2019" name="Int. J. Syst. Evol. Microbiol.">
        <title>The Global Catalogue of Microorganisms (GCM) 10K type strain sequencing project: providing services to taxonomists for standard genome sequencing and annotation.</title>
        <authorList>
            <consortium name="The Broad Institute Genomics Platform"/>
            <consortium name="The Broad Institute Genome Sequencing Center for Infectious Disease"/>
            <person name="Wu L."/>
            <person name="Ma J."/>
        </authorList>
    </citation>
    <scope>NUCLEOTIDE SEQUENCE [LARGE SCALE GENOMIC DNA]</scope>
    <source>
        <strain evidence="3">JCM 4147</strain>
    </source>
</reference>
<sequence>MRIRNVLLALPLLALPATGCGIRATDVVEVGGPAVVDVAPGREQSTVLYFVSSSSGNRLMPVVRPNEVPWEGTSEGGSQLVRQDADQALVLLFEGPNRNEAATGLLTELPSVRAKASIELGPDGVLVRVNSPVTTLSEVARQQLICTAAQARTADRGEAVTVTGTDGVIGPARCSV</sequence>
<feature type="signal peptide" evidence="1">
    <location>
        <begin position="1"/>
        <end position="19"/>
    </location>
</feature>
<evidence type="ECO:0000313" key="3">
    <source>
        <dbReference type="Proteomes" id="UP001596200"/>
    </source>
</evidence>
<protein>
    <recommendedName>
        <fullName evidence="4">GerMN domain-containing protein</fullName>
    </recommendedName>
</protein>
<feature type="chain" id="PRO_5046242696" description="GerMN domain-containing protein" evidence="1">
    <location>
        <begin position="20"/>
        <end position="176"/>
    </location>
</feature>
<keyword evidence="1" id="KW-0732">Signal</keyword>
<gene>
    <name evidence="2" type="ORF">ACFP1B_32310</name>
</gene>